<dbReference type="AlphaFoldDB" id="A0A5B7HCX7"/>
<sequence>MQSSLKAWMVPHHCRGVPISLRLLPAASLADPEGPHTRPCASQNKALTRFLTPQNLLFPSSLTLNLGQRGNLWQPLYLTSNLGCPPVPSRGRLGEEDWPWQLAGPPPLPTPADLCPLVTSDPASVTSHIHLQLICVSSHSVQTFRAGSRQEARHTWSCSLTGDWGSQPSDGTRLTLSQLFTQCCKDPLRCTKIYQTAFLSQILNALMLYRLNYNPVLVLRGGHTPQRIFSIPVMLPRRLRLSCPSRPTAPRSSQ</sequence>
<reference evidence="1 2" key="1">
    <citation type="submission" date="2019-05" db="EMBL/GenBank/DDBJ databases">
        <title>Another draft genome of Portunus trituberculatus and its Hox gene families provides insights of decapod evolution.</title>
        <authorList>
            <person name="Jeong J.-H."/>
            <person name="Song I."/>
            <person name="Kim S."/>
            <person name="Choi T."/>
            <person name="Kim D."/>
            <person name="Ryu S."/>
            <person name="Kim W."/>
        </authorList>
    </citation>
    <scope>NUCLEOTIDE SEQUENCE [LARGE SCALE GENOMIC DNA]</scope>
    <source>
        <tissue evidence="1">Muscle</tissue>
    </source>
</reference>
<comment type="caution">
    <text evidence="1">The sequence shown here is derived from an EMBL/GenBank/DDBJ whole genome shotgun (WGS) entry which is preliminary data.</text>
</comment>
<keyword evidence="2" id="KW-1185">Reference proteome</keyword>
<gene>
    <name evidence="1" type="ORF">E2C01_061342</name>
</gene>
<proteinExistence type="predicted"/>
<dbReference type="EMBL" id="VSRR010025846">
    <property type="protein sequence ID" value="MPC67177.1"/>
    <property type="molecule type" value="Genomic_DNA"/>
</dbReference>
<accession>A0A5B7HCX7</accession>
<dbReference type="Proteomes" id="UP000324222">
    <property type="component" value="Unassembled WGS sequence"/>
</dbReference>
<evidence type="ECO:0000313" key="1">
    <source>
        <dbReference type="EMBL" id="MPC67177.1"/>
    </source>
</evidence>
<name>A0A5B7HCX7_PORTR</name>
<protein>
    <submittedName>
        <fullName evidence="1">Uncharacterized protein</fullName>
    </submittedName>
</protein>
<organism evidence="1 2">
    <name type="scientific">Portunus trituberculatus</name>
    <name type="common">Swimming crab</name>
    <name type="synonym">Neptunus trituberculatus</name>
    <dbReference type="NCBI Taxonomy" id="210409"/>
    <lineage>
        <taxon>Eukaryota</taxon>
        <taxon>Metazoa</taxon>
        <taxon>Ecdysozoa</taxon>
        <taxon>Arthropoda</taxon>
        <taxon>Crustacea</taxon>
        <taxon>Multicrustacea</taxon>
        <taxon>Malacostraca</taxon>
        <taxon>Eumalacostraca</taxon>
        <taxon>Eucarida</taxon>
        <taxon>Decapoda</taxon>
        <taxon>Pleocyemata</taxon>
        <taxon>Brachyura</taxon>
        <taxon>Eubrachyura</taxon>
        <taxon>Portunoidea</taxon>
        <taxon>Portunidae</taxon>
        <taxon>Portuninae</taxon>
        <taxon>Portunus</taxon>
    </lineage>
</organism>
<evidence type="ECO:0000313" key="2">
    <source>
        <dbReference type="Proteomes" id="UP000324222"/>
    </source>
</evidence>